<dbReference type="PANTHER" id="PTHR13696:SF52">
    <property type="entry name" value="PARA FAMILY PROTEIN CT_582"/>
    <property type="match status" value="1"/>
</dbReference>
<dbReference type="InterPro" id="IPR050678">
    <property type="entry name" value="DNA_Partitioning_ATPase"/>
</dbReference>
<dbReference type="PANTHER" id="PTHR13696">
    <property type="entry name" value="P-LOOP CONTAINING NUCLEOSIDE TRIPHOSPHATE HYDROLASE"/>
    <property type="match status" value="1"/>
</dbReference>
<organism evidence="2">
    <name type="scientific">human gut metagenome</name>
    <dbReference type="NCBI Taxonomy" id="408170"/>
    <lineage>
        <taxon>unclassified sequences</taxon>
        <taxon>metagenomes</taxon>
        <taxon>organismal metagenomes</taxon>
    </lineage>
</organism>
<sequence>MARIISIVNQKGGTGKSACTANLAVGLAQKNMKVLIVDADPQSDVSAGFGYRDCDDSNETLTALMDAVMKDEDIPSECFIRHQAEGIDIICSNIGLAGTEVQLVNAMSREYVLKQILYGIKDQYDVVIIDCMPSLGMITINALAASDEVLIPVEASYLPIKGLQQLLKTIGKVRKQINPKLQVGGYFVYDGRCSYE</sequence>
<comment type="caution">
    <text evidence="2">The sequence shown here is derived from an EMBL/GenBank/DDBJ whole genome shotgun (WGS) entry which is preliminary data.</text>
</comment>
<dbReference type="SUPFAM" id="SSF52540">
    <property type="entry name" value="P-loop containing nucleoside triphosphate hydrolases"/>
    <property type="match status" value="1"/>
</dbReference>
<dbReference type="Gene3D" id="3.40.50.300">
    <property type="entry name" value="P-loop containing nucleotide triphosphate hydrolases"/>
    <property type="match status" value="1"/>
</dbReference>
<name>K1SSS0_9ZZZZ</name>
<evidence type="ECO:0000259" key="1">
    <source>
        <dbReference type="Pfam" id="PF13614"/>
    </source>
</evidence>
<gene>
    <name evidence="2" type="ORF">OBE_09981</name>
</gene>
<evidence type="ECO:0000313" key="2">
    <source>
        <dbReference type="EMBL" id="EKC58484.1"/>
    </source>
</evidence>
<dbReference type="EMBL" id="AJWZ01006888">
    <property type="protein sequence ID" value="EKC58484.1"/>
    <property type="molecule type" value="Genomic_DNA"/>
</dbReference>
<dbReference type="AlphaFoldDB" id="K1SSS0"/>
<dbReference type="PIRSF" id="PIRSF009320">
    <property type="entry name" value="Nuc_binding_HP_1000"/>
    <property type="match status" value="1"/>
</dbReference>
<feature type="domain" description="AAA" evidence="1">
    <location>
        <begin position="3"/>
        <end position="183"/>
    </location>
</feature>
<dbReference type="InterPro" id="IPR027417">
    <property type="entry name" value="P-loop_NTPase"/>
</dbReference>
<protein>
    <submittedName>
        <fullName evidence="2">Sporulation initiation inhibitor protein Soj</fullName>
    </submittedName>
</protein>
<proteinExistence type="predicted"/>
<reference evidence="2" key="1">
    <citation type="journal article" date="2013" name="Environ. Microbiol.">
        <title>Microbiota from the distal guts of lean and obese adolescents exhibit partial functional redundancy besides clear differences in community structure.</title>
        <authorList>
            <person name="Ferrer M."/>
            <person name="Ruiz A."/>
            <person name="Lanza F."/>
            <person name="Haange S.B."/>
            <person name="Oberbach A."/>
            <person name="Till H."/>
            <person name="Bargiela R."/>
            <person name="Campoy C."/>
            <person name="Segura M.T."/>
            <person name="Richter M."/>
            <person name="von Bergen M."/>
            <person name="Seifert J."/>
            <person name="Suarez A."/>
        </authorList>
    </citation>
    <scope>NUCLEOTIDE SEQUENCE</scope>
</reference>
<dbReference type="Pfam" id="PF13614">
    <property type="entry name" value="AAA_31"/>
    <property type="match status" value="1"/>
</dbReference>
<dbReference type="InterPro" id="IPR025669">
    <property type="entry name" value="AAA_dom"/>
</dbReference>
<dbReference type="CDD" id="cd02042">
    <property type="entry name" value="ParAB_family"/>
    <property type="match status" value="1"/>
</dbReference>
<accession>K1SSS0</accession>